<evidence type="ECO:0000256" key="1">
    <source>
        <dbReference type="SAM" id="Phobius"/>
    </source>
</evidence>
<reference evidence="2 3" key="1">
    <citation type="submission" date="2019-09" db="EMBL/GenBank/DDBJ databases">
        <title>H2 Metabolism Revealed by Metagenomic Analysis in Subglacial Sediment of East Antarctica.</title>
        <authorList>
            <person name="Yang Z."/>
            <person name="Zhang Y."/>
            <person name="Lv Y."/>
            <person name="Yan W."/>
            <person name="Xiao X."/>
            <person name="Sun B."/>
            <person name="Ma H."/>
        </authorList>
    </citation>
    <scope>NUCLEOTIDE SEQUENCE [LARGE SCALE GENOMIC DNA]</scope>
    <source>
        <strain evidence="2">Bin2_2</strain>
    </source>
</reference>
<protein>
    <recommendedName>
        <fullName evidence="4">Toxin CptA</fullName>
    </recommendedName>
</protein>
<dbReference type="EMBL" id="JAAFGW010000050">
    <property type="protein sequence ID" value="NDP47706.1"/>
    <property type="molecule type" value="Genomic_DNA"/>
</dbReference>
<comment type="caution">
    <text evidence="2">The sequence shown here is derived from an EMBL/GenBank/DDBJ whole genome shotgun (WGS) entry which is preliminary data.</text>
</comment>
<keyword evidence="1" id="KW-0812">Transmembrane</keyword>
<keyword evidence="1" id="KW-1133">Transmembrane helix</keyword>
<evidence type="ECO:0000313" key="2">
    <source>
        <dbReference type="EMBL" id="NDP47706.1"/>
    </source>
</evidence>
<gene>
    <name evidence="2" type="ORF">GZ085_04795</name>
</gene>
<dbReference type="AlphaFoldDB" id="A0A7C9P2W1"/>
<dbReference type="Proteomes" id="UP000483432">
    <property type="component" value="Unassembled WGS sequence"/>
</dbReference>
<organism evidence="2 3">
    <name type="scientific">Sulfuriferula multivorans</name>
    <dbReference type="NCBI Taxonomy" id="1559896"/>
    <lineage>
        <taxon>Bacteria</taxon>
        <taxon>Pseudomonadati</taxon>
        <taxon>Pseudomonadota</taxon>
        <taxon>Betaproteobacteria</taxon>
        <taxon>Nitrosomonadales</taxon>
        <taxon>Sulfuricellaceae</taxon>
        <taxon>Sulfuriferula</taxon>
    </lineage>
</organism>
<accession>A0A7C9P2W1</accession>
<evidence type="ECO:0008006" key="4">
    <source>
        <dbReference type="Google" id="ProtNLM"/>
    </source>
</evidence>
<keyword evidence="1" id="KW-0472">Membrane</keyword>
<feature type="transmembrane region" description="Helical" evidence="1">
    <location>
        <begin position="39"/>
        <end position="56"/>
    </location>
</feature>
<dbReference type="Pfam" id="PF07254">
    <property type="entry name" value="Cpta_toxin"/>
    <property type="match status" value="1"/>
</dbReference>
<proteinExistence type="predicted"/>
<sequence length="147" mass="16408">MYTLMHEIVPNPSRLLGLLLLGMAGLSITAIVIAALPAVIQIVMVLLVMGLSVLGWQRARVVEVVRVAADGMLQCQNKEGEWQDVEVLGDSLVTLALIVIRYRHETQHVRTLVLLPDSVDSESMRRLRVSLRWARHTRSDTAFRDTG</sequence>
<evidence type="ECO:0000313" key="3">
    <source>
        <dbReference type="Proteomes" id="UP000483432"/>
    </source>
</evidence>
<dbReference type="InterPro" id="IPR009883">
    <property type="entry name" value="YgfX"/>
</dbReference>
<feature type="transmembrane region" description="Helical" evidence="1">
    <location>
        <begin position="15"/>
        <end position="33"/>
    </location>
</feature>
<name>A0A7C9P2W1_9PROT</name>